<dbReference type="AlphaFoldDB" id="A0A392V7E3"/>
<evidence type="ECO:0000313" key="1">
    <source>
        <dbReference type="EMBL" id="MCI82745.1"/>
    </source>
</evidence>
<dbReference type="Proteomes" id="UP000265520">
    <property type="component" value="Unassembled WGS sequence"/>
</dbReference>
<accession>A0A392V7E3</accession>
<protein>
    <submittedName>
        <fullName evidence="1">Uncharacterized protein</fullName>
    </submittedName>
</protein>
<reference evidence="1 2" key="1">
    <citation type="journal article" date="2018" name="Front. Plant Sci.">
        <title>Red Clover (Trifolium pratense) and Zigzag Clover (T. medium) - A Picture of Genomic Similarities and Differences.</title>
        <authorList>
            <person name="Dluhosova J."/>
            <person name="Istvanek J."/>
            <person name="Nedelnik J."/>
            <person name="Repkova J."/>
        </authorList>
    </citation>
    <scope>NUCLEOTIDE SEQUENCE [LARGE SCALE GENOMIC DNA]</scope>
    <source>
        <strain evidence="2">cv. 10/8</strain>
        <tissue evidence="1">Leaf</tissue>
    </source>
</reference>
<comment type="caution">
    <text evidence="1">The sequence shown here is derived from an EMBL/GenBank/DDBJ whole genome shotgun (WGS) entry which is preliminary data.</text>
</comment>
<keyword evidence="2" id="KW-1185">Reference proteome</keyword>
<dbReference type="EMBL" id="LXQA011050723">
    <property type="protein sequence ID" value="MCI82745.1"/>
    <property type="molecule type" value="Genomic_DNA"/>
</dbReference>
<evidence type="ECO:0000313" key="2">
    <source>
        <dbReference type="Proteomes" id="UP000265520"/>
    </source>
</evidence>
<name>A0A392V7E3_9FABA</name>
<proteinExistence type="predicted"/>
<feature type="non-terminal residue" evidence="1">
    <location>
        <position position="17"/>
    </location>
</feature>
<sequence length="17" mass="1822">MTDDSPAACQIDRAEAQ</sequence>
<organism evidence="1 2">
    <name type="scientific">Trifolium medium</name>
    <dbReference type="NCBI Taxonomy" id="97028"/>
    <lineage>
        <taxon>Eukaryota</taxon>
        <taxon>Viridiplantae</taxon>
        <taxon>Streptophyta</taxon>
        <taxon>Embryophyta</taxon>
        <taxon>Tracheophyta</taxon>
        <taxon>Spermatophyta</taxon>
        <taxon>Magnoliopsida</taxon>
        <taxon>eudicotyledons</taxon>
        <taxon>Gunneridae</taxon>
        <taxon>Pentapetalae</taxon>
        <taxon>rosids</taxon>
        <taxon>fabids</taxon>
        <taxon>Fabales</taxon>
        <taxon>Fabaceae</taxon>
        <taxon>Papilionoideae</taxon>
        <taxon>50 kb inversion clade</taxon>
        <taxon>NPAAA clade</taxon>
        <taxon>Hologalegina</taxon>
        <taxon>IRL clade</taxon>
        <taxon>Trifolieae</taxon>
        <taxon>Trifolium</taxon>
    </lineage>
</organism>